<reference evidence="3" key="1">
    <citation type="journal article" date="2021" name="Nat. Commun.">
        <title>Genetic determinants of endophytism in the Arabidopsis root mycobiome.</title>
        <authorList>
            <person name="Mesny F."/>
            <person name="Miyauchi S."/>
            <person name="Thiergart T."/>
            <person name="Pickel B."/>
            <person name="Atanasova L."/>
            <person name="Karlsson M."/>
            <person name="Huettel B."/>
            <person name="Barry K.W."/>
            <person name="Haridas S."/>
            <person name="Chen C."/>
            <person name="Bauer D."/>
            <person name="Andreopoulos W."/>
            <person name="Pangilinan J."/>
            <person name="LaButti K."/>
            <person name="Riley R."/>
            <person name="Lipzen A."/>
            <person name="Clum A."/>
            <person name="Drula E."/>
            <person name="Henrissat B."/>
            <person name="Kohler A."/>
            <person name="Grigoriev I.V."/>
            <person name="Martin F.M."/>
            <person name="Hacquard S."/>
        </authorList>
    </citation>
    <scope>NUCLEOTIDE SEQUENCE</scope>
    <source>
        <strain evidence="3">MPI-CAGE-CH-0235</strain>
    </source>
</reference>
<evidence type="ECO:0000313" key="3">
    <source>
        <dbReference type="EMBL" id="KAH7325950.1"/>
    </source>
</evidence>
<dbReference type="Proteomes" id="UP000813444">
    <property type="component" value="Unassembled WGS sequence"/>
</dbReference>
<gene>
    <name evidence="3" type="ORF">B0I35DRAFT_474670</name>
</gene>
<name>A0A8K0WUR8_9HYPO</name>
<keyword evidence="2" id="KW-1133">Transmembrane helix</keyword>
<evidence type="ECO:0008006" key="5">
    <source>
        <dbReference type="Google" id="ProtNLM"/>
    </source>
</evidence>
<evidence type="ECO:0000256" key="2">
    <source>
        <dbReference type="SAM" id="Phobius"/>
    </source>
</evidence>
<feature type="compositionally biased region" description="Low complexity" evidence="1">
    <location>
        <begin position="150"/>
        <end position="176"/>
    </location>
</feature>
<feature type="region of interest" description="Disordered" evidence="1">
    <location>
        <begin position="208"/>
        <end position="351"/>
    </location>
</feature>
<accession>A0A8K0WUR8</accession>
<keyword evidence="4" id="KW-1185">Reference proteome</keyword>
<feature type="compositionally biased region" description="Polar residues" evidence="1">
    <location>
        <begin position="215"/>
        <end position="224"/>
    </location>
</feature>
<sequence>MALAAHHPHAAAITSMPSFLMARDVTDILDACTAASSHPCHDVGRSACCPNQSYCVIVDDDRLGCCRVGVDCREFNSRCDNLESYQCVITTTRRNSESLVTTCCPRSCTGTSQYLCPSSLGGQCCGYDEACRSGGECEPLSTPAPPPTTSPTSSIPTATETDTDSDSGSSGGLSDAETAGVAAGSVVGGGLLIACAVWFFVRRRRRRLHQEEQPTQRSAISMPSRTGEELVSDITAPTSRPGRSRTGTQGYFGPDPVTGPFTETEFSSPAGSPGISRAVPSQPQTPGDIAAPIEIDSLSQVDRGRDRSPSGASVYATPVSDTIDGRVELHSPSMYSGEFRPTPRSDPWQQR</sequence>
<feature type="region of interest" description="Disordered" evidence="1">
    <location>
        <begin position="138"/>
        <end position="176"/>
    </location>
</feature>
<keyword evidence="2" id="KW-0472">Membrane</keyword>
<protein>
    <recommendedName>
        <fullName evidence="5">Extracellular membrane protein CFEM domain-containing protein</fullName>
    </recommendedName>
</protein>
<evidence type="ECO:0000313" key="4">
    <source>
        <dbReference type="Proteomes" id="UP000813444"/>
    </source>
</evidence>
<dbReference type="AlphaFoldDB" id="A0A8K0WUR8"/>
<comment type="caution">
    <text evidence="3">The sequence shown here is derived from an EMBL/GenBank/DDBJ whole genome shotgun (WGS) entry which is preliminary data.</text>
</comment>
<organism evidence="3 4">
    <name type="scientific">Stachybotrys elegans</name>
    <dbReference type="NCBI Taxonomy" id="80388"/>
    <lineage>
        <taxon>Eukaryota</taxon>
        <taxon>Fungi</taxon>
        <taxon>Dikarya</taxon>
        <taxon>Ascomycota</taxon>
        <taxon>Pezizomycotina</taxon>
        <taxon>Sordariomycetes</taxon>
        <taxon>Hypocreomycetidae</taxon>
        <taxon>Hypocreales</taxon>
        <taxon>Stachybotryaceae</taxon>
        <taxon>Stachybotrys</taxon>
    </lineage>
</organism>
<dbReference type="EMBL" id="JAGPNK010000002">
    <property type="protein sequence ID" value="KAH7325950.1"/>
    <property type="molecule type" value="Genomic_DNA"/>
</dbReference>
<proteinExistence type="predicted"/>
<dbReference type="OrthoDB" id="4499262at2759"/>
<evidence type="ECO:0000256" key="1">
    <source>
        <dbReference type="SAM" id="MobiDB-lite"/>
    </source>
</evidence>
<keyword evidence="2" id="KW-0812">Transmembrane</keyword>
<feature type="transmembrane region" description="Helical" evidence="2">
    <location>
        <begin position="179"/>
        <end position="201"/>
    </location>
</feature>